<evidence type="ECO:0000256" key="5">
    <source>
        <dbReference type="ARBA" id="ARBA00023242"/>
    </source>
</evidence>
<keyword evidence="9" id="KW-1185">Reference proteome</keyword>
<gene>
    <name evidence="8" type="ORF">N7492_007096</name>
</gene>
<dbReference type="GO" id="GO:0000976">
    <property type="term" value="F:transcription cis-regulatory region binding"/>
    <property type="evidence" value="ECO:0007669"/>
    <property type="project" value="TreeGrafter"/>
</dbReference>
<evidence type="ECO:0008006" key="10">
    <source>
        <dbReference type="Google" id="ProtNLM"/>
    </source>
</evidence>
<proteinExistence type="predicted"/>
<dbReference type="AlphaFoldDB" id="A0A9W9LLC6"/>
<reference evidence="8" key="1">
    <citation type="submission" date="2022-11" db="EMBL/GenBank/DDBJ databases">
        <authorList>
            <person name="Petersen C."/>
        </authorList>
    </citation>
    <scope>NUCLEOTIDE SEQUENCE</scope>
    <source>
        <strain evidence="8">IBT 21917</strain>
    </source>
</reference>
<organism evidence="8 9">
    <name type="scientific">Penicillium capsulatum</name>
    <dbReference type="NCBI Taxonomy" id="69766"/>
    <lineage>
        <taxon>Eukaryota</taxon>
        <taxon>Fungi</taxon>
        <taxon>Dikarya</taxon>
        <taxon>Ascomycota</taxon>
        <taxon>Pezizomycotina</taxon>
        <taxon>Eurotiomycetes</taxon>
        <taxon>Eurotiomycetidae</taxon>
        <taxon>Eurotiales</taxon>
        <taxon>Aspergillaceae</taxon>
        <taxon>Penicillium</taxon>
    </lineage>
</organism>
<evidence type="ECO:0000256" key="4">
    <source>
        <dbReference type="ARBA" id="ARBA00023163"/>
    </source>
</evidence>
<protein>
    <recommendedName>
        <fullName evidence="10">Transcription factor domain-containing protein</fullName>
    </recommendedName>
</protein>
<reference evidence="8" key="2">
    <citation type="journal article" date="2023" name="IMA Fungus">
        <title>Comparative genomic study of the Penicillium genus elucidates a diverse pangenome and 15 lateral gene transfer events.</title>
        <authorList>
            <person name="Petersen C."/>
            <person name="Sorensen T."/>
            <person name="Nielsen M.R."/>
            <person name="Sondergaard T.E."/>
            <person name="Sorensen J.L."/>
            <person name="Fitzpatrick D.A."/>
            <person name="Frisvad J.C."/>
            <person name="Nielsen K.L."/>
        </authorList>
    </citation>
    <scope>NUCLEOTIDE SEQUENCE</scope>
    <source>
        <strain evidence="8">IBT 21917</strain>
    </source>
</reference>
<comment type="subcellular location">
    <subcellularLocation>
        <location evidence="1">Nucleus</location>
    </subcellularLocation>
</comment>
<feature type="coiled-coil region" evidence="6">
    <location>
        <begin position="26"/>
        <end position="53"/>
    </location>
</feature>
<dbReference type="PANTHER" id="PTHR31845">
    <property type="entry name" value="FINGER DOMAIN PROTEIN, PUTATIVE-RELATED"/>
    <property type="match status" value="1"/>
</dbReference>
<keyword evidence="5" id="KW-0539">Nucleus</keyword>
<name>A0A9W9LLC6_9EURO</name>
<keyword evidence="6" id="KW-0175">Coiled coil</keyword>
<dbReference type="GO" id="GO:0000981">
    <property type="term" value="F:DNA-binding transcription factor activity, RNA polymerase II-specific"/>
    <property type="evidence" value="ECO:0007669"/>
    <property type="project" value="TreeGrafter"/>
</dbReference>
<evidence type="ECO:0000256" key="6">
    <source>
        <dbReference type="SAM" id="Coils"/>
    </source>
</evidence>
<dbReference type="Proteomes" id="UP001146351">
    <property type="component" value="Unassembled WGS sequence"/>
</dbReference>
<accession>A0A9W9LLC6</accession>
<evidence type="ECO:0000256" key="3">
    <source>
        <dbReference type="ARBA" id="ARBA00023125"/>
    </source>
</evidence>
<dbReference type="GO" id="GO:0005634">
    <property type="term" value="C:nucleus"/>
    <property type="evidence" value="ECO:0007669"/>
    <property type="project" value="UniProtKB-SubCell"/>
</dbReference>
<evidence type="ECO:0000313" key="9">
    <source>
        <dbReference type="Proteomes" id="UP001146351"/>
    </source>
</evidence>
<dbReference type="PANTHER" id="PTHR31845:SF37">
    <property type="entry name" value="TRANSCRIPTION FACTOR DOMAIN-CONTAINING PROTEIN"/>
    <property type="match status" value="1"/>
</dbReference>
<evidence type="ECO:0000256" key="1">
    <source>
        <dbReference type="ARBA" id="ARBA00004123"/>
    </source>
</evidence>
<dbReference type="EMBL" id="JAPQKO010000005">
    <property type="protein sequence ID" value="KAJ5161704.1"/>
    <property type="molecule type" value="Genomic_DNA"/>
</dbReference>
<evidence type="ECO:0000256" key="2">
    <source>
        <dbReference type="ARBA" id="ARBA00023015"/>
    </source>
</evidence>
<feature type="compositionally biased region" description="Polar residues" evidence="7">
    <location>
        <begin position="55"/>
        <end position="66"/>
    </location>
</feature>
<evidence type="ECO:0000313" key="8">
    <source>
        <dbReference type="EMBL" id="KAJ5161704.1"/>
    </source>
</evidence>
<dbReference type="InterPro" id="IPR051089">
    <property type="entry name" value="prtT"/>
</dbReference>
<feature type="region of interest" description="Disordered" evidence="7">
    <location>
        <begin position="195"/>
        <end position="219"/>
    </location>
</feature>
<evidence type="ECO:0000256" key="7">
    <source>
        <dbReference type="SAM" id="MobiDB-lite"/>
    </source>
</evidence>
<keyword evidence="3" id="KW-0238">DNA-binding</keyword>
<comment type="caution">
    <text evidence="8">The sequence shown here is derived from an EMBL/GenBank/DDBJ whole genome shotgun (WGS) entry which is preliminary data.</text>
</comment>
<feature type="region of interest" description="Disordered" evidence="7">
    <location>
        <begin position="54"/>
        <end position="82"/>
    </location>
</feature>
<keyword evidence="2" id="KW-0805">Transcription regulation</keyword>
<keyword evidence="4" id="KW-0804">Transcription</keyword>
<sequence>MGDVSMGLKKTGRKIWIFCSFGRYPAQFLNRKIEALESRLKELTTDRVSLREASWSHSDSAQSTGSGPIIDADASNTDPGDPDVVDQGLLSMEAAESYLHAFKTILTPNFPFVVVPPQMSAKELRQDHPFLFLAVLAAASYENMPLQRLLGTEVKRAISTRMILNGEISLDLLQGLLLAVSLIIEMRMDRSPQRDTWKTKLRFSSDGDQDEPPESQKSWGNAEKRALIGCYYLSSTIALLVQKHSTLPYTPYIEDCCQSLRDSGEYPHDKDMMYLVQLQHIAEKIDRLSTSHGSELTRSGSGFELYIANIKSELDGFHSRLHFEIGENPFLAIHFHATGLCLYQLAVHLAGSQAKPQLNPSQPWRDEMSCAALTATESILNLYLSLPLKREQGFNNTQWVQMGFAMLVGLRQTVAASQPEQVVSFSHLLAQMQQRITALSGSDVDMNGARDVFCGFSRRVAHIQARLQGNRKEAAPIPNQNLPTLLDFSSNPWGGPSLQYGPAEVAPWPGAYWPPTTQGDLSIPDDLMFDIPMDQMMGFWT</sequence>
<dbReference type="OrthoDB" id="5226580at2759"/>